<keyword evidence="3" id="KW-1185">Reference proteome</keyword>
<keyword evidence="1" id="KW-0732">Signal</keyword>
<feature type="signal peptide" evidence="1">
    <location>
        <begin position="1"/>
        <end position="17"/>
    </location>
</feature>
<reference evidence="2" key="1">
    <citation type="journal article" date="2023" name="G3 (Bethesda)">
        <title>Whole genome assemblies of Zophobas morio and Tenebrio molitor.</title>
        <authorList>
            <person name="Kaur S."/>
            <person name="Stinson S.A."/>
            <person name="diCenzo G.C."/>
        </authorList>
    </citation>
    <scope>NUCLEOTIDE SEQUENCE</scope>
    <source>
        <strain evidence="2">QUZm001</strain>
    </source>
</reference>
<name>A0AA38MDM8_9CUCU</name>
<proteinExistence type="predicted"/>
<accession>A0AA38MDM8</accession>
<evidence type="ECO:0000313" key="3">
    <source>
        <dbReference type="Proteomes" id="UP001168821"/>
    </source>
</evidence>
<sequence>MVTTLTLLLPLVAVTAAYPFIPCNCGLGSGEEICHHRDSKCTPLVVRPVDVPRPVLPTPKVVCAPVGGIPPLLPVGGPCDCHTSIVKPAVVPRPPCTACAGSIDISNDQLLTLSQKQQILFGGANGGLGAISSVPVQSAAPILIDDEDKTNLNPANYVPADPVSLHVAYKLAQETCDHNEDKLAFGFRSLPREIPLYIRRSGNQVPEENLFSLNGQIVELKAKKCTKSKSLDDEAREQLIQLAEEEEDEKLNAGIANNVKHISLGEIGYGLANIKDPLFINIKSTNGAPDDGLSADNKNCNDGFQPGNVIIKQIPKKEDYDFPSAFPEPCPSDEGVFIPPPPAIPPGTLFGSPYTYLSSSSSAASSANLFKKSVFLQKVGCS</sequence>
<dbReference type="EMBL" id="JALNTZ010000005">
    <property type="protein sequence ID" value="KAJ3653045.1"/>
    <property type="molecule type" value="Genomic_DNA"/>
</dbReference>
<comment type="caution">
    <text evidence="2">The sequence shown here is derived from an EMBL/GenBank/DDBJ whole genome shotgun (WGS) entry which is preliminary data.</text>
</comment>
<evidence type="ECO:0000313" key="2">
    <source>
        <dbReference type="EMBL" id="KAJ3653045.1"/>
    </source>
</evidence>
<dbReference type="Proteomes" id="UP001168821">
    <property type="component" value="Unassembled WGS sequence"/>
</dbReference>
<evidence type="ECO:0000256" key="1">
    <source>
        <dbReference type="SAM" id="SignalP"/>
    </source>
</evidence>
<dbReference type="AlphaFoldDB" id="A0AA38MDM8"/>
<feature type="chain" id="PRO_5041457805" evidence="1">
    <location>
        <begin position="18"/>
        <end position="382"/>
    </location>
</feature>
<organism evidence="2 3">
    <name type="scientific">Zophobas morio</name>
    <dbReference type="NCBI Taxonomy" id="2755281"/>
    <lineage>
        <taxon>Eukaryota</taxon>
        <taxon>Metazoa</taxon>
        <taxon>Ecdysozoa</taxon>
        <taxon>Arthropoda</taxon>
        <taxon>Hexapoda</taxon>
        <taxon>Insecta</taxon>
        <taxon>Pterygota</taxon>
        <taxon>Neoptera</taxon>
        <taxon>Endopterygota</taxon>
        <taxon>Coleoptera</taxon>
        <taxon>Polyphaga</taxon>
        <taxon>Cucujiformia</taxon>
        <taxon>Tenebrionidae</taxon>
        <taxon>Zophobas</taxon>
    </lineage>
</organism>
<gene>
    <name evidence="2" type="ORF">Zmor_018963</name>
</gene>
<protein>
    <submittedName>
        <fullName evidence="2">Uncharacterized protein</fullName>
    </submittedName>
</protein>